<gene>
    <name evidence="3" type="ORF">IAC75_05745</name>
</gene>
<dbReference type="PANTHER" id="PTHR43630:SF2">
    <property type="entry name" value="GLYCOSYLTRANSFERASE"/>
    <property type="match status" value="1"/>
</dbReference>
<protein>
    <submittedName>
        <fullName evidence="3">Glycosyltransferase family 2 protein</fullName>
    </submittedName>
</protein>
<sequence length="264" mass="30508">MFHDSAAAPKIPLSVVIVARNEERNLRECLESVAFAEEIVLVDDFSEDATAEIAAEFGAKVFRRAMAGDWGAQQTFAIRQATLPWILLLDCDERVTPALAEEIRARVASGENCAYAVKRLNHFKGARVRHGVLRPDFVPRLMPRAGTRVEGLVHPKILFPYPLRKLREPLLHYTYETWRAYLEKFEKYTRLAAEKSFAEGKRARFFRDVVLRPAFAFFKMYVLQGGFLDGKIGWILSVNHYFYTEMKYVRLYFLQRECGKEFGK</sequence>
<dbReference type="Pfam" id="PF00535">
    <property type="entry name" value="Glycos_transf_2"/>
    <property type="match status" value="1"/>
</dbReference>
<dbReference type="InterPro" id="IPR001173">
    <property type="entry name" value="Glyco_trans_2-like"/>
</dbReference>
<evidence type="ECO:0000259" key="2">
    <source>
        <dbReference type="Pfam" id="PF00535"/>
    </source>
</evidence>
<dbReference type="PANTHER" id="PTHR43630">
    <property type="entry name" value="POLY-BETA-1,6-N-ACETYL-D-GLUCOSAMINE SYNTHASE"/>
    <property type="match status" value="1"/>
</dbReference>
<dbReference type="Gene3D" id="3.90.550.10">
    <property type="entry name" value="Spore Coat Polysaccharide Biosynthesis Protein SpsA, Chain A"/>
    <property type="match status" value="1"/>
</dbReference>
<organism evidence="3 4">
    <name type="scientific">Candidatus Spyradosoma merdigallinarum</name>
    <dbReference type="NCBI Taxonomy" id="2840950"/>
    <lineage>
        <taxon>Bacteria</taxon>
        <taxon>Pseudomonadati</taxon>
        <taxon>Verrucomicrobiota</taxon>
        <taxon>Opitutia</taxon>
        <taxon>Opitutia incertae sedis</taxon>
        <taxon>Candidatus Spyradosoma</taxon>
    </lineage>
</organism>
<accession>A0A9D1NK64</accession>
<comment type="similarity">
    <text evidence="1">Belongs to the glycosyltransferase 2 family. WaaE/KdtX subfamily.</text>
</comment>
<reference evidence="3" key="1">
    <citation type="submission" date="2020-10" db="EMBL/GenBank/DDBJ databases">
        <authorList>
            <person name="Gilroy R."/>
        </authorList>
    </citation>
    <scope>NUCLEOTIDE SEQUENCE</scope>
    <source>
        <strain evidence="3">10669</strain>
    </source>
</reference>
<evidence type="ECO:0000313" key="4">
    <source>
        <dbReference type="Proteomes" id="UP000886812"/>
    </source>
</evidence>
<name>A0A9D1NK64_9BACT</name>
<evidence type="ECO:0000313" key="3">
    <source>
        <dbReference type="EMBL" id="HIV04633.1"/>
    </source>
</evidence>
<dbReference type="EMBL" id="DVOG01000148">
    <property type="protein sequence ID" value="HIV04633.1"/>
    <property type="molecule type" value="Genomic_DNA"/>
</dbReference>
<comment type="caution">
    <text evidence="3">The sequence shown here is derived from an EMBL/GenBank/DDBJ whole genome shotgun (WGS) entry which is preliminary data.</text>
</comment>
<dbReference type="Proteomes" id="UP000886812">
    <property type="component" value="Unassembled WGS sequence"/>
</dbReference>
<dbReference type="CDD" id="cd02511">
    <property type="entry name" value="Beta4Glucosyltransferase"/>
    <property type="match status" value="1"/>
</dbReference>
<proteinExistence type="inferred from homology"/>
<feature type="domain" description="Glycosyltransferase 2-like" evidence="2">
    <location>
        <begin position="14"/>
        <end position="137"/>
    </location>
</feature>
<dbReference type="AlphaFoldDB" id="A0A9D1NK64"/>
<dbReference type="InterPro" id="IPR029044">
    <property type="entry name" value="Nucleotide-diphossugar_trans"/>
</dbReference>
<dbReference type="SUPFAM" id="SSF53448">
    <property type="entry name" value="Nucleotide-diphospho-sugar transferases"/>
    <property type="match status" value="1"/>
</dbReference>
<evidence type="ECO:0000256" key="1">
    <source>
        <dbReference type="ARBA" id="ARBA00038494"/>
    </source>
</evidence>
<reference evidence="3" key="2">
    <citation type="journal article" date="2021" name="PeerJ">
        <title>Extensive microbial diversity within the chicken gut microbiome revealed by metagenomics and culture.</title>
        <authorList>
            <person name="Gilroy R."/>
            <person name="Ravi A."/>
            <person name="Getino M."/>
            <person name="Pursley I."/>
            <person name="Horton D.L."/>
            <person name="Alikhan N.F."/>
            <person name="Baker D."/>
            <person name="Gharbi K."/>
            <person name="Hall N."/>
            <person name="Watson M."/>
            <person name="Adriaenssens E.M."/>
            <person name="Foster-Nyarko E."/>
            <person name="Jarju S."/>
            <person name="Secka A."/>
            <person name="Antonio M."/>
            <person name="Oren A."/>
            <person name="Chaudhuri R.R."/>
            <person name="La Ragione R."/>
            <person name="Hildebrand F."/>
            <person name="Pallen M.J."/>
        </authorList>
    </citation>
    <scope>NUCLEOTIDE SEQUENCE</scope>
    <source>
        <strain evidence="3">10669</strain>
    </source>
</reference>